<dbReference type="KEGG" id="mei:Msip34_1473"/>
<proteinExistence type="predicted"/>
<dbReference type="PANTHER" id="PTHR36180">
    <property type="entry name" value="DNA-BINDING PROTEIN-RELATED-RELATED"/>
    <property type="match status" value="1"/>
</dbReference>
<feature type="domain" description="Bro-N" evidence="1">
    <location>
        <begin position="1"/>
        <end position="96"/>
    </location>
</feature>
<name>C6XDU3_METGS</name>
<sequence length="119" mass="13241">MDTHKVRTVLQEGVPWFHAADVCKVLAIKNATVALKQASLEPEDKRSYSLGLPGKAPMFVNETGLYLLVMNSRKPSSRPFQRWVTGVVLPTLRKTGAYVMGEEKVTRPDLKVEQEGSQS</sequence>
<dbReference type="Proteomes" id="UP000002743">
    <property type="component" value="Chromosome"/>
</dbReference>
<accession>C6XDU3</accession>
<evidence type="ECO:0000313" key="2">
    <source>
        <dbReference type="EMBL" id="ACT50718.1"/>
    </source>
</evidence>
<keyword evidence="3" id="KW-1185">Reference proteome</keyword>
<dbReference type="SMART" id="SM01040">
    <property type="entry name" value="Bro-N"/>
    <property type="match status" value="1"/>
</dbReference>
<gene>
    <name evidence="2" type="ordered locus">Msip34_1473</name>
</gene>
<dbReference type="OrthoDB" id="8611785at2"/>
<dbReference type="RefSeq" id="WP_015830158.1">
    <property type="nucleotide sequence ID" value="NC_012969.1"/>
</dbReference>
<evidence type="ECO:0000259" key="1">
    <source>
        <dbReference type="PROSITE" id="PS51750"/>
    </source>
</evidence>
<protein>
    <submittedName>
        <fullName evidence="2">Prophage antirepressor</fullName>
    </submittedName>
</protein>
<organism evidence="2 3">
    <name type="scientific">Methylovorus glucosotrophus (strain SIP3-4)</name>
    <dbReference type="NCBI Taxonomy" id="582744"/>
    <lineage>
        <taxon>Bacteria</taxon>
        <taxon>Pseudomonadati</taxon>
        <taxon>Pseudomonadota</taxon>
        <taxon>Betaproteobacteria</taxon>
        <taxon>Nitrosomonadales</taxon>
        <taxon>Methylophilaceae</taxon>
        <taxon>Methylovorus</taxon>
    </lineage>
</organism>
<dbReference type="PANTHER" id="PTHR36180:SF2">
    <property type="entry name" value="BRO FAMILY PROTEIN"/>
    <property type="match status" value="1"/>
</dbReference>
<dbReference type="HOGENOM" id="CLU_046670_12_0_4"/>
<dbReference type="AlphaFoldDB" id="C6XDU3"/>
<dbReference type="EMBL" id="CP001674">
    <property type="protein sequence ID" value="ACT50718.1"/>
    <property type="molecule type" value="Genomic_DNA"/>
</dbReference>
<dbReference type="PROSITE" id="PS51750">
    <property type="entry name" value="BRO_N"/>
    <property type="match status" value="1"/>
</dbReference>
<dbReference type="Pfam" id="PF02498">
    <property type="entry name" value="Bro-N"/>
    <property type="match status" value="1"/>
</dbReference>
<evidence type="ECO:0000313" key="3">
    <source>
        <dbReference type="Proteomes" id="UP000002743"/>
    </source>
</evidence>
<reference evidence="3" key="1">
    <citation type="submission" date="2009-07" db="EMBL/GenBank/DDBJ databases">
        <title>Complete sequence of chromosome of Methylovorus sp. SIP3-4.</title>
        <authorList>
            <person name="Lucas S."/>
            <person name="Copeland A."/>
            <person name="Lapidus A."/>
            <person name="Glavina del Rio T."/>
            <person name="Tice H."/>
            <person name="Bruce D."/>
            <person name="Goodwin L."/>
            <person name="Pitluck S."/>
            <person name="Clum A."/>
            <person name="Larimer F."/>
            <person name="Land M."/>
            <person name="Hauser L."/>
            <person name="Kyrpides N."/>
            <person name="Mikhailova N."/>
            <person name="Kayluzhnaya M."/>
            <person name="Chistoserdova L."/>
        </authorList>
    </citation>
    <scope>NUCLEOTIDE SEQUENCE [LARGE SCALE GENOMIC DNA]</scope>
    <source>
        <strain evidence="3">SIP3-4</strain>
    </source>
</reference>
<dbReference type="InterPro" id="IPR003497">
    <property type="entry name" value="BRO_N_domain"/>
</dbReference>
<dbReference type="eggNOG" id="COG3617">
    <property type="taxonomic scope" value="Bacteria"/>
</dbReference>
<reference evidence="2 3" key="2">
    <citation type="journal article" date="2011" name="J. Bacteriol.">
        <title>Genomes of three methylotrophs from a single niche uncover genetic and metabolic divergence of Methylophilaceae.</title>
        <authorList>
            <person name="Lapidus A."/>
            <person name="Clum A."/>
            <person name="Labutti K."/>
            <person name="Kaluzhnaya M.G."/>
            <person name="Lim S."/>
            <person name="Beck D.A."/>
            <person name="Glavina Del Rio T."/>
            <person name="Nolan M."/>
            <person name="Mavromatis K."/>
            <person name="Huntemann M."/>
            <person name="Lucas S."/>
            <person name="Lidstrom M.E."/>
            <person name="Ivanova N."/>
            <person name="Chistoserdova L."/>
        </authorList>
    </citation>
    <scope>NUCLEOTIDE SEQUENCE [LARGE SCALE GENOMIC DNA]</scope>
    <source>
        <strain evidence="2 3">SIP3-4</strain>
    </source>
</reference>
<dbReference type="STRING" id="582744.Msip34_1473"/>